<keyword evidence="4" id="KW-1185">Reference proteome</keyword>
<evidence type="ECO:0000313" key="4">
    <source>
        <dbReference type="Proteomes" id="UP000247612"/>
    </source>
</evidence>
<evidence type="ECO:0000313" key="3">
    <source>
        <dbReference type="EMBL" id="PXX78685.1"/>
    </source>
</evidence>
<sequence>MNYNLHYSPESFRDLEEIWSYIALELCNNEAADKMLDAIMNEIDKLIDFPNMGAALANIINIETNYRYIISDNYMIFYRIEQTDIYIDRILYTRRDYVHILFK</sequence>
<dbReference type="Proteomes" id="UP000247612">
    <property type="component" value="Unassembled WGS sequence"/>
</dbReference>
<dbReference type="RefSeq" id="WP_022936296.1">
    <property type="nucleotide sequence ID" value="NZ_CABKRQ010000084.1"/>
</dbReference>
<comment type="caution">
    <text evidence="3">The sequence shown here is derived from an EMBL/GenBank/DDBJ whole genome shotgun (WGS) entry which is preliminary data.</text>
</comment>
<comment type="similarity">
    <text evidence="1">Belongs to the RelE toxin family.</text>
</comment>
<dbReference type="PANTHER" id="PTHR33755">
    <property type="entry name" value="TOXIN PARE1-RELATED"/>
    <property type="match status" value="1"/>
</dbReference>
<organism evidence="3 4">
    <name type="scientific">Dielma fastidiosa</name>
    <dbReference type="NCBI Taxonomy" id="1034346"/>
    <lineage>
        <taxon>Bacteria</taxon>
        <taxon>Bacillati</taxon>
        <taxon>Bacillota</taxon>
        <taxon>Erysipelotrichia</taxon>
        <taxon>Erysipelotrichales</taxon>
        <taxon>Erysipelotrichaceae</taxon>
        <taxon>Dielma</taxon>
    </lineage>
</organism>
<dbReference type="EMBL" id="QJKH01000007">
    <property type="protein sequence ID" value="PXX78685.1"/>
    <property type="molecule type" value="Genomic_DNA"/>
</dbReference>
<proteinExistence type="inferred from homology"/>
<dbReference type="STRING" id="1034346.GCA_000313565_03493"/>
<accession>A0A318KSJ5</accession>
<dbReference type="OrthoDB" id="9806083at2"/>
<dbReference type="AlphaFoldDB" id="A0A318KSJ5"/>
<dbReference type="InterPro" id="IPR051803">
    <property type="entry name" value="TA_system_RelE-like_toxin"/>
</dbReference>
<dbReference type="InterPro" id="IPR007712">
    <property type="entry name" value="RelE/ParE_toxin"/>
</dbReference>
<keyword evidence="2" id="KW-1277">Toxin-antitoxin system</keyword>
<evidence type="ECO:0000256" key="2">
    <source>
        <dbReference type="ARBA" id="ARBA00022649"/>
    </source>
</evidence>
<dbReference type="NCBIfam" id="TIGR02385">
    <property type="entry name" value="RelE_StbE"/>
    <property type="match status" value="1"/>
</dbReference>
<evidence type="ECO:0000256" key="1">
    <source>
        <dbReference type="ARBA" id="ARBA00006226"/>
    </source>
</evidence>
<dbReference type="Gene3D" id="3.30.2310.20">
    <property type="entry name" value="RelE-like"/>
    <property type="match status" value="1"/>
</dbReference>
<reference evidence="3 4" key="1">
    <citation type="submission" date="2018-05" db="EMBL/GenBank/DDBJ databases">
        <title>Genomic Encyclopedia of Type Strains, Phase IV (KMG-IV): sequencing the most valuable type-strain genomes for metagenomic binning, comparative biology and taxonomic classification.</title>
        <authorList>
            <person name="Goeker M."/>
        </authorList>
    </citation>
    <scope>NUCLEOTIDE SEQUENCE [LARGE SCALE GENOMIC DNA]</scope>
    <source>
        <strain evidence="3 4">JC118</strain>
    </source>
</reference>
<dbReference type="InterPro" id="IPR035093">
    <property type="entry name" value="RelE/ParE_toxin_dom_sf"/>
</dbReference>
<protein>
    <submittedName>
        <fullName evidence="3">Addiction module RelE/StbE family toxin</fullName>
    </submittedName>
</protein>
<gene>
    <name evidence="3" type="ORF">DES51_107227</name>
</gene>
<name>A0A318KSJ5_9FIRM</name>
<dbReference type="Pfam" id="PF05016">
    <property type="entry name" value="ParE_toxin"/>
    <property type="match status" value="1"/>
</dbReference>